<feature type="compositionally biased region" description="Low complexity" evidence="2">
    <location>
        <begin position="450"/>
        <end position="466"/>
    </location>
</feature>
<dbReference type="AlphaFoldDB" id="A0A0D8Y5U8"/>
<feature type="compositionally biased region" description="Gly residues" evidence="2">
    <location>
        <begin position="271"/>
        <end position="281"/>
    </location>
</feature>
<dbReference type="SMART" id="SM00360">
    <property type="entry name" value="RRM"/>
    <property type="match status" value="1"/>
</dbReference>
<dbReference type="Gene3D" id="3.30.70.330">
    <property type="match status" value="1"/>
</dbReference>
<dbReference type="PROSITE" id="PS50102">
    <property type="entry name" value="RRM"/>
    <property type="match status" value="1"/>
</dbReference>
<dbReference type="Pfam" id="PF00076">
    <property type="entry name" value="RRM_1"/>
    <property type="match status" value="1"/>
</dbReference>
<feature type="compositionally biased region" description="Polar residues" evidence="2">
    <location>
        <begin position="305"/>
        <end position="316"/>
    </location>
</feature>
<name>A0A0D8Y5U8_DICVI</name>
<dbReference type="EMBL" id="KN716185">
    <property type="protein sequence ID" value="KJH51359.1"/>
    <property type="molecule type" value="Genomic_DNA"/>
</dbReference>
<feature type="domain" description="RRM" evidence="3">
    <location>
        <begin position="78"/>
        <end position="149"/>
    </location>
</feature>
<evidence type="ECO:0000256" key="1">
    <source>
        <dbReference type="PROSITE-ProRule" id="PRU00176"/>
    </source>
</evidence>
<dbReference type="SUPFAM" id="SSF54928">
    <property type="entry name" value="RNA-binding domain, RBD"/>
    <property type="match status" value="1"/>
</dbReference>
<feature type="region of interest" description="Disordered" evidence="2">
    <location>
        <begin position="155"/>
        <end position="223"/>
    </location>
</feature>
<keyword evidence="1" id="KW-0694">RNA-binding</keyword>
<feature type="compositionally biased region" description="Basic and acidic residues" evidence="2">
    <location>
        <begin position="640"/>
        <end position="652"/>
    </location>
</feature>
<reference evidence="4 5" key="1">
    <citation type="submission" date="2013-11" db="EMBL/GenBank/DDBJ databases">
        <title>Draft genome of the bovine lungworm Dictyocaulus viviparus.</title>
        <authorList>
            <person name="Mitreva M."/>
        </authorList>
    </citation>
    <scope>NUCLEOTIDE SEQUENCE [LARGE SCALE GENOMIC DNA]</scope>
    <source>
        <strain evidence="4 5">HannoverDv2000</strain>
    </source>
</reference>
<feature type="region of interest" description="Disordered" evidence="2">
    <location>
        <begin position="1"/>
        <end position="20"/>
    </location>
</feature>
<evidence type="ECO:0000313" key="5">
    <source>
        <dbReference type="Proteomes" id="UP000053766"/>
    </source>
</evidence>
<feature type="compositionally biased region" description="Polar residues" evidence="2">
    <location>
        <begin position="734"/>
        <end position="751"/>
    </location>
</feature>
<feature type="compositionally biased region" description="Polar residues" evidence="2">
    <location>
        <begin position="502"/>
        <end position="533"/>
    </location>
</feature>
<keyword evidence="5" id="KW-1185">Reference proteome</keyword>
<feature type="compositionally biased region" description="Low complexity" evidence="2">
    <location>
        <begin position="324"/>
        <end position="335"/>
    </location>
</feature>
<gene>
    <name evidence="4" type="ORF">DICVIV_02478</name>
</gene>
<sequence length="786" mass="87935">MSVNNSSDSGGGGGADVAYTNPTSLTDMGAMGSWAEIMAEEQVESTTPSEKQGENQICDENSQDTHENLRKPQEQQHFAVQVTNLPDCTDEELYYYFGGEDYVSCAEILRDRPYAARVDFFTIEGIKRAKQLDGKKFRDRSLRVYEMRDDRIRERPPHEFHNRQYNNEPASYHRENTRYNSQSSLYGSDSRNIDRNGRPYNTSNDYRNNAPNRSSPMSGTFSRGKYYNCYDDYNNGRFASRGQTYRGNGQYYQNAPHGSGTLPPRSRGTQVRGGYGGGRGNTYGNQELSRSDSYNHGERDKNALMTRSRTESTSFNPDRRRALLSRTSSRLSTSTEEVDAPMPRVKKLTNKDIFGEAKPVDTSERLREIEAKQERERLLEQQKYKEEAEAARLALSAEAEDGTAPQQHQHGTHVTHHAPSHQYQHASSRPLVPPHSHHNYGLYQSTHGMPQHSQQSLPSSSQFHQQYDGSGTTNYRIMRRDSAEPTDSSPPLDPVHAKLPVDSQNKSSNDAQDTVDGTPTIAQSGNTTTTSGRLDSCVDRRQVNDVNVITGAETLPRSGPKHRVYCNPKYVSTPLQKSATMDEIRETANSHRGRGRGGRVGRGFTRGGTAADRRSSFSGVEKLPAAPPSSRKPAGEELEDVQRRQSTEDHQVPHVSFRGGRMGTLRKNRGGNGYIQDRALREQRGENGSWSGYKGAEGDTRKEQSKLPEERVQRQEESEEKAATPPIKNDGVKISSSANSQLAITSSNTSIQERKKEKKKTNKKETAKGGKTLNNNKFALLVDSED</sequence>
<feature type="region of interest" description="Disordered" evidence="2">
    <location>
        <begin position="397"/>
        <end position="535"/>
    </location>
</feature>
<dbReference type="Proteomes" id="UP000053766">
    <property type="component" value="Unassembled WGS sequence"/>
</dbReference>
<dbReference type="GO" id="GO:0003723">
    <property type="term" value="F:RNA binding"/>
    <property type="evidence" value="ECO:0007669"/>
    <property type="project" value="UniProtKB-UniRule"/>
</dbReference>
<feature type="compositionally biased region" description="Polar residues" evidence="2">
    <location>
        <begin position="241"/>
        <end position="253"/>
    </location>
</feature>
<feature type="compositionally biased region" description="Basic and acidic residues" evidence="2">
    <location>
        <begin position="289"/>
        <end position="302"/>
    </location>
</feature>
<evidence type="ECO:0000259" key="3">
    <source>
        <dbReference type="PROSITE" id="PS50102"/>
    </source>
</evidence>
<dbReference type="InterPro" id="IPR012677">
    <property type="entry name" value="Nucleotide-bd_a/b_plait_sf"/>
</dbReference>
<feature type="compositionally biased region" description="Polar residues" evidence="2">
    <location>
        <begin position="178"/>
        <end position="190"/>
    </location>
</feature>
<feature type="compositionally biased region" description="Basic residues" evidence="2">
    <location>
        <begin position="410"/>
        <end position="419"/>
    </location>
</feature>
<dbReference type="InterPro" id="IPR035979">
    <property type="entry name" value="RBD_domain_sf"/>
</dbReference>
<protein>
    <recommendedName>
        <fullName evidence="3">RRM domain-containing protein</fullName>
    </recommendedName>
</protein>
<evidence type="ECO:0000313" key="4">
    <source>
        <dbReference type="EMBL" id="KJH51359.1"/>
    </source>
</evidence>
<reference evidence="5" key="2">
    <citation type="journal article" date="2016" name="Sci. Rep.">
        <title>Dictyocaulus viviparus genome, variome and transcriptome elucidate lungworm biology and support future intervention.</title>
        <authorList>
            <person name="McNulty S.N."/>
            <person name="Strube C."/>
            <person name="Rosa B.A."/>
            <person name="Martin J.C."/>
            <person name="Tyagi R."/>
            <person name="Choi Y.J."/>
            <person name="Wang Q."/>
            <person name="Hallsworth Pepin K."/>
            <person name="Zhang X."/>
            <person name="Ozersky P."/>
            <person name="Wilson R.K."/>
            <person name="Sternberg P.W."/>
            <person name="Gasser R.B."/>
            <person name="Mitreva M."/>
        </authorList>
    </citation>
    <scope>NUCLEOTIDE SEQUENCE [LARGE SCALE GENOMIC DNA]</scope>
    <source>
        <strain evidence="5">HannoverDv2000</strain>
    </source>
</reference>
<feature type="compositionally biased region" description="Polar residues" evidence="2">
    <location>
        <begin position="199"/>
        <end position="221"/>
    </location>
</feature>
<dbReference type="STRING" id="29172.A0A0D8Y5U8"/>
<accession>A0A0D8Y5U8</accession>
<dbReference type="OrthoDB" id="48651at2759"/>
<dbReference type="InterPro" id="IPR000504">
    <property type="entry name" value="RRM_dom"/>
</dbReference>
<feature type="region of interest" description="Disordered" evidence="2">
    <location>
        <begin position="587"/>
        <end position="786"/>
    </location>
</feature>
<evidence type="ECO:0000256" key="2">
    <source>
        <dbReference type="SAM" id="MobiDB-lite"/>
    </source>
</evidence>
<feature type="region of interest" description="Disordered" evidence="2">
    <location>
        <begin position="241"/>
        <end position="339"/>
    </location>
</feature>
<feature type="compositionally biased region" description="Basic and acidic residues" evidence="2">
    <location>
        <begin position="696"/>
        <end position="722"/>
    </location>
</feature>
<proteinExistence type="predicted"/>
<organism evidence="4 5">
    <name type="scientific">Dictyocaulus viviparus</name>
    <name type="common">Bovine lungworm</name>
    <dbReference type="NCBI Taxonomy" id="29172"/>
    <lineage>
        <taxon>Eukaryota</taxon>
        <taxon>Metazoa</taxon>
        <taxon>Ecdysozoa</taxon>
        <taxon>Nematoda</taxon>
        <taxon>Chromadorea</taxon>
        <taxon>Rhabditida</taxon>
        <taxon>Rhabditina</taxon>
        <taxon>Rhabditomorpha</taxon>
        <taxon>Strongyloidea</taxon>
        <taxon>Metastrongylidae</taxon>
        <taxon>Dictyocaulus</taxon>
    </lineage>
</organism>